<dbReference type="PANTHER" id="PTHR12304:SF4">
    <property type="entry name" value="URIDINE NUCLEOSIDASE"/>
    <property type="match status" value="1"/>
</dbReference>
<dbReference type="InterPro" id="IPR001910">
    <property type="entry name" value="Inosine/uridine_hydrolase_dom"/>
</dbReference>
<keyword evidence="3" id="KW-1133">Transmembrane helix</keyword>
<gene>
    <name evidence="5" type="ORF">E4S40_00310</name>
</gene>
<keyword evidence="1" id="KW-0378">Hydrolase</keyword>
<dbReference type="RefSeq" id="WP_135069153.1">
    <property type="nucleotide sequence ID" value="NZ_SPSB01000001.1"/>
</dbReference>
<dbReference type="Pfam" id="PF01156">
    <property type="entry name" value="IU_nuc_hydro"/>
    <property type="match status" value="1"/>
</dbReference>
<dbReference type="Gene3D" id="3.90.245.10">
    <property type="entry name" value="Ribonucleoside hydrolase-like"/>
    <property type="match status" value="1"/>
</dbReference>
<dbReference type="InterPro" id="IPR023186">
    <property type="entry name" value="IUNH"/>
</dbReference>
<dbReference type="Proteomes" id="UP000297647">
    <property type="component" value="Unassembled WGS sequence"/>
</dbReference>
<feature type="transmembrane region" description="Helical" evidence="3">
    <location>
        <begin position="30"/>
        <end position="47"/>
    </location>
</feature>
<dbReference type="OrthoDB" id="2530052at2"/>
<comment type="caution">
    <text evidence="5">The sequence shown here is derived from an EMBL/GenBank/DDBJ whole genome shotgun (WGS) entry which is preliminary data.</text>
</comment>
<proteinExistence type="predicted"/>
<organism evidence="5 6">
    <name type="scientific">Algoriphagus kandeliae</name>
    <dbReference type="NCBI Taxonomy" id="2562278"/>
    <lineage>
        <taxon>Bacteria</taxon>
        <taxon>Pseudomonadati</taxon>
        <taxon>Bacteroidota</taxon>
        <taxon>Cytophagia</taxon>
        <taxon>Cytophagales</taxon>
        <taxon>Cyclobacteriaceae</taxon>
        <taxon>Algoriphagus</taxon>
    </lineage>
</organism>
<accession>A0A4Y9QXF5</accession>
<dbReference type="GO" id="GO:0008477">
    <property type="term" value="F:purine nucleosidase activity"/>
    <property type="evidence" value="ECO:0007669"/>
    <property type="project" value="TreeGrafter"/>
</dbReference>
<feature type="domain" description="Inosine/uridine-preferring nucleoside hydrolase" evidence="4">
    <location>
        <begin position="63"/>
        <end position="305"/>
    </location>
</feature>
<dbReference type="GO" id="GO:0005829">
    <property type="term" value="C:cytosol"/>
    <property type="evidence" value="ECO:0007669"/>
    <property type="project" value="TreeGrafter"/>
</dbReference>
<dbReference type="InterPro" id="IPR036452">
    <property type="entry name" value="Ribo_hydro-like"/>
</dbReference>
<evidence type="ECO:0000259" key="4">
    <source>
        <dbReference type="Pfam" id="PF01156"/>
    </source>
</evidence>
<keyword evidence="2" id="KW-0326">Glycosidase</keyword>
<sequence>MKNGNNLSQIGISTVDWTEFSFVVLGPKPTITPFMTLLFLFSFLTFLESTFSFPFSQEEKIPVIIDADTANEVDDLFALARALADEKLDIKAVTSAQFHISPLASDSTVKESQEINERLVELAKRQEIPLPIGSNVPLKSASEPQRSPASDFIIEQALKMEGDEKLNLVILGSCTNVASAILQEPSIIPKIKVHYLGIWHDPETNNFNKKEFNSGNDTLAVNVLFDTPDLDLTIMSATTSQHLVFEKEKVDQQLRGKSELGDYLINRWERYTRWWTKEDPGKERWTMWDVAIVEALIHPEWSNVEEFWTPEENTRRIVKIHTRINTDKMEKDFWESFERAFH</sequence>
<keyword evidence="3" id="KW-0812">Transmembrane</keyword>
<evidence type="ECO:0000313" key="6">
    <source>
        <dbReference type="Proteomes" id="UP000297647"/>
    </source>
</evidence>
<name>A0A4Y9QXF5_9BACT</name>
<protein>
    <recommendedName>
        <fullName evidence="4">Inosine/uridine-preferring nucleoside hydrolase domain-containing protein</fullName>
    </recommendedName>
</protein>
<keyword evidence="3" id="KW-0472">Membrane</keyword>
<keyword evidence="6" id="KW-1185">Reference proteome</keyword>
<dbReference type="PANTHER" id="PTHR12304">
    <property type="entry name" value="INOSINE-URIDINE PREFERRING NUCLEOSIDE HYDROLASE"/>
    <property type="match status" value="1"/>
</dbReference>
<dbReference type="GO" id="GO:0006152">
    <property type="term" value="P:purine nucleoside catabolic process"/>
    <property type="evidence" value="ECO:0007669"/>
    <property type="project" value="TreeGrafter"/>
</dbReference>
<dbReference type="AlphaFoldDB" id="A0A4Y9QXF5"/>
<evidence type="ECO:0000256" key="3">
    <source>
        <dbReference type="SAM" id="Phobius"/>
    </source>
</evidence>
<evidence type="ECO:0000256" key="1">
    <source>
        <dbReference type="ARBA" id="ARBA00022801"/>
    </source>
</evidence>
<evidence type="ECO:0000313" key="5">
    <source>
        <dbReference type="EMBL" id="TFV97134.1"/>
    </source>
</evidence>
<evidence type="ECO:0000256" key="2">
    <source>
        <dbReference type="ARBA" id="ARBA00023295"/>
    </source>
</evidence>
<dbReference type="SUPFAM" id="SSF53590">
    <property type="entry name" value="Nucleoside hydrolase"/>
    <property type="match status" value="1"/>
</dbReference>
<reference evidence="5 6" key="1">
    <citation type="submission" date="2019-03" db="EMBL/GenBank/DDBJ databases">
        <title>Algoriphagus sp. nov, a new strain isolated from root system soil of mangrove plant Kandelia.</title>
        <authorList>
            <person name="Yin Q."/>
            <person name="Wang K."/>
            <person name="Song Z."/>
        </authorList>
    </citation>
    <scope>NUCLEOTIDE SEQUENCE [LARGE SCALE GENOMIC DNA]</scope>
    <source>
        <strain evidence="5 6">XY-J91</strain>
    </source>
</reference>
<dbReference type="EMBL" id="SPSB01000001">
    <property type="protein sequence ID" value="TFV97134.1"/>
    <property type="molecule type" value="Genomic_DNA"/>
</dbReference>